<evidence type="ECO:0000313" key="2">
    <source>
        <dbReference type="Proteomes" id="UP001144396"/>
    </source>
</evidence>
<name>A0A9W6CPF3_9MICO</name>
<dbReference type="AlphaFoldDB" id="A0A9W6CPF3"/>
<organism evidence="1 2">
    <name type="scientific">Agromyces rhizosphaerae</name>
    <dbReference type="NCBI Taxonomy" id="88374"/>
    <lineage>
        <taxon>Bacteria</taxon>
        <taxon>Bacillati</taxon>
        <taxon>Actinomycetota</taxon>
        <taxon>Actinomycetes</taxon>
        <taxon>Micrococcales</taxon>
        <taxon>Microbacteriaceae</taxon>
        <taxon>Agromyces</taxon>
    </lineage>
</organism>
<reference evidence="1" key="1">
    <citation type="submission" date="2022-12" db="EMBL/GenBank/DDBJ databases">
        <title>Reference genome sequencing for broad-spectrum identification of bacterial and archaeal isolates by mass spectrometry.</title>
        <authorList>
            <person name="Sekiguchi Y."/>
            <person name="Tourlousse D.M."/>
        </authorList>
    </citation>
    <scope>NUCLEOTIDE SEQUENCE</scope>
    <source>
        <strain evidence="1">14</strain>
    </source>
</reference>
<dbReference type="Pfam" id="PF13692">
    <property type="entry name" value="Glyco_trans_1_4"/>
    <property type="match status" value="1"/>
</dbReference>
<comment type="caution">
    <text evidence="1">The sequence shown here is derived from an EMBL/GenBank/DDBJ whole genome shotgun (WGS) entry which is preliminary data.</text>
</comment>
<keyword evidence="2" id="KW-1185">Reference proteome</keyword>
<protein>
    <submittedName>
        <fullName evidence="1">Peptidase M14</fullName>
    </submittedName>
</protein>
<sequence>MRGPERVLAYPWYADNPWQSMLYARLPEHGAEVVPLADVAGLTEALREERTPGSTVLHLNWTAPISQSTPDLALAAWQVRSVLDATDAFRARGGTVVWTVHNVLPHEPHHLGPELALCRGLAERADRVMVMNPDTAALASRWYRLPPERTTVVPHPSYLGRFADDVDRATVRERLGLGESERVLLHLGQIRPYKGLDLLAEAYRRARESDPDLRLLVAGAPGPGADLERTRELLDDLPGVVASLGRVEDDDVQVWMRAADAMVLPYRAALNPSLVWLAATYGLPVLLPDVPALRSLAGPDWVRTFPPTAPGLAAALRAVASPPPGPVAAAAAADARAVAPEVVAARFAEMVREIAVPAPR</sequence>
<gene>
    <name evidence="1" type="ORF">ARHIZOSPH14_03400</name>
</gene>
<dbReference type="SUPFAM" id="SSF53756">
    <property type="entry name" value="UDP-Glycosyltransferase/glycogen phosphorylase"/>
    <property type="match status" value="1"/>
</dbReference>
<dbReference type="Gene3D" id="3.40.50.2000">
    <property type="entry name" value="Glycogen Phosphorylase B"/>
    <property type="match status" value="2"/>
</dbReference>
<dbReference type="EMBL" id="BSDP01000001">
    <property type="protein sequence ID" value="GLI26098.1"/>
    <property type="molecule type" value="Genomic_DNA"/>
</dbReference>
<dbReference type="RefSeq" id="WP_281882097.1">
    <property type="nucleotide sequence ID" value="NZ_BSDP01000001.1"/>
</dbReference>
<proteinExistence type="predicted"/>
<evidence type="ECO:0000313" key="1">
    <source>
        <dbReference type="EMBL" id="GLI26098.1"/>
    </source>
</evidence>
<dbReference type="Proteomes" id="UP001144396">
    <property type="component" value="Unassembled WGS sequence"/>
</dbReference>
<accession>A0A9W6CPF3</accession>
<dbReference type="CDD" id="cd03801">
    <property type="entry name" value="GT4_PimA-like"/>
    <property type="match status" value="1"/>
</dbReference>
<dbReference type="PANTHER" id="PTHR12526">
    <property type="entry name" value="GLYCOSYLTRANSFERASE"/>
    <property type="match status" value="1"/>
</dbReference>
<dbReference type="PANTHER" id="PTHR12526:SF634">
    <property type="entry name" value="BLL3361 PROTEIN"/>
    <property type="match status" value="1"/>
</dbReference>